<evidence type="ECO:0000313" key="1">
    <source>
        <dbReference type="EMBL" id="KAA8892947.1"/>
    </source>
</evidence>
<comment type="caution">
    <text evidence="1">The sequence shown here is derived from an EMBL/GenBank/DDBJ whole genome shotgun (WGS) entry which is preliminary data.</text>
</comment>
<dbReference type="EMBL" id="VXIS01000540">
    <property type="protein sequence ID" value="KAA8892947.1"/>
    <property type="molecule type" value="Genomic_DNA"/>
</dbReference>
<dbReference type="InterPro" id="IPR007528">
    <property type="entry name" value="RINT1_Tip20"/>
</dbReference>
<dbReference type="PROSITE" id="PS51386">
    <property type="entry name" value="RINT1_TIP20"/>
    <property type="match status" value="1"/>
</dbReference>
<gene>
    <name evidence="1" type="ORF">FN846DRAFT_981174</name>
</gene>
<protein>
    <submittedName>
        <fullName evidence="1">TIP-1 family-domain-containing protein</fullName>
    </submittedName>
</protein>
<evidence type="ECO:0000313" key="2">
    <source>
        <dbReference type="Proteomes" id="UP000326924"/>
    </source>
</evidence>
<dbReference type="GO" id="GO:0006890">
    <property type="term" value="P:retrograde vesicle-mediated transport, Golgi to endoplasmic reticulum"/>
    <property type="evidence" value="ECO:0007669"/>
    <property type="project" value="InterPro"/>
</dbReference>
<dbReference type="GO" id="GO:0060628">
    <property type="term" value="P:regulation of ER to Golgi vesicle-mediated transport"/>
    <property type="evidence" value="ECO:0007669"/>
    <property type="project" value="TreeGrafter"/>
</dbReference>
<dbReference type="FunCoup" id="A0A5J5ED00">
    <property type="interactions" value="89"/>
</dbReference>
<dbReference type="PANTHER" id="PTHR13520:SF0">
    <property type="entry name" value="RAD50-INTERACTING PROTEIN 1"/>
    <property type="match status" value="1"/>
</dbReference>
<dbReference type="OrthoDB" id="2189254at2759"/>
<dbReference type="GO" id="GO:0006888">
    <property type="term" value="P:endoplasmic reticulum to Golgi vesicle-mediated transport"/>
    <property type="evidence" value="ECO:0007669"/>
    <property type="project" value="InterPro"/>
</dbReference>
<organism evidence="1 2">
    <name type="scientific">Sphaerosporella brunnea</name>
    <dbReference type="NCBI Taxonomy" id="1250544"/>
    <lineage>
        <taxon>Eukaryota</taxon>
        <taxon>Fungi</taxon>
        <taxon>Dikarya</taxon>
        <taxon>Ascomycota</taxon>
        <taxon>Pezizomycotina</taxon>
        <taxon>Pezizomycetes</taxon>
        <taxon>Pezizales</taxon>
        <taxon>Pyronemataceae</taxon>
        <taxon>Sphaerosporella</taxon>
    </lineage>
</organism>
<dbReference type="InterPro" id="IPR042042">
    <property type="entry name" value="Tip20p_domB"/>
</dbReference>
<reference evidence="1 2" key="1">
    <citation type="submission" date="2019-09" db="EMBL/GenBank/DDBJ databases">
        <title>Draft genome of the ectomycorrhizal ascomycete Sphaerosporella brunnea.</title>
        <authorList>
            <consortium name="DOE Joint Genome Institute"/>
            <person name="Benucci G.M."/>
            <person name="Marozzi G."/>
            <person name="Antonielli L."/>
            <person name="Sanchez S."/>
            <person name="Marco P."/>
            <person name="Wang X."/>
            <person name="Falini L.B."/>
            <person name="Barry K."/>
            <person name="Haridas S."/>
            <person name="Lipzen A."/>
            <person name="Labutti K."/>
            <person name="Grigoriev I.V."/>
            <person name="Murat C."/>
            <person name="Martin F."/>
            <person name="Albertini E."/>
            <person name="Donnini D."/>
            <person name="Bonito G."/>
        </authorList>
    </citation>
    <scope>NUCLEOTIDE SEQUENCE [LARGE SCALE GENOMIC DNA]</scope>
    <source>
        <strain evidence="1 2">Sb_GMNB300</strain>
    </source>
</reference>
<dbReference type="Gene3D" id="1.20.58.1420">
    <property type="entry name" value="Dsl1p vesicle tethering complex, Tip20p subunit, domain B"/>
    <property type="match status" value="1"/>
</dbReference>
<dbReference type="InParanoid" id="A0A5J5ED00"/>
<dbReference type="Pfam" id="PF04437">
    <property type="entry name" value="RINT1_TIP1"/>
    <property type="match status" value="1"/>
</dbReference>
<proteinExistence type="predicted"/>
<dbReference type="AlphaFoldDB" id="A0A5J5ED00"/>
<dbReference type="Proteomes" id="UP000326924">
    <property type="component" value="Unassembled WGS sequence"/>
</dbReference>
<dbReference type="InterPro" id="IPR042044">
    <property type="entry name" value="EXOC6PINT-1/Sec15/Tip20_C_dom2"/>
</dbReference>
<accession>A0A5J5ED00</accession>
<keyword evidence="2" id="KW-1185">Reference proteome</keyword>
<dbReference type="PANTHER" id="PTHR13520">
    <property type="entry name" value="RAD50-INTERACTING PROTEIN 1 RINT-1"/>
    <property type="match status" value="1"/>
</dbReference>
<dbReference type="Gene3D" id="1.20.58.670">
    <property type="entry name" value="Dsl1p vesicle tethering complex, Tip20p subunit, domain D"/>
    <property type="match status" value="1"/>
</dbReference>
<sequence length="785" mass="87470">MNHTSPRMPSLPVHADSRVQDYFNDKFQTLADLSTLDTLLASVQTQQNQLRSQLTTADSAVISAQTALSAHSAQLADAADEFECIQDSIDRRLLATTSADTATDAAARFEETIEKLRRLDVAKGYVDLLAKVQALGEEAHALVEAAKPEEALKPYIELQELARGLKKRNEAAEGVAVHLVDYVEKATAELWAGMRERLAGHLEEVLKKMGWPDEQVQMDKGIAEEFQTAFEKLLVLQGPDLQTVTKDALPLLPFEVLVKPLALRFRYHFEGDRPTNRIDKPEWFLAHLTGLVTTYTSFLNNIVQPVLAQSPNPLVNARDAITEFITSLLPIVRRKTKNLLPQIVDEAQLLSHFIHEMIKFDAEIREEFYYTPFGCKGPWKGMTHEVLVVENGFADWLKVEKEFALSRYHTILAAPDAWTLDYESVELSDSKPTKSAMCLQDLLETVTDSYRPLISFSQRLRFLIDIQIAILDQYHDRLNGSVEAFRVLSSSIARAVQGTSKEEVQSLSGLAGLERLCKVYGSAMYMENCMRDWGEDVFFLELWEDLESRAAKANPNKTLAGNMNIRDVASVTSSALTSGNDDDDGALFDETAGAYKRLRQKTEEMIVELVVGNVKDELKAYVKIANWSTLGDAAVPAAISPELSSPLTLIASFTAFLQRTLSPAVTRRIIRTSASALQSFLWDNVLLRNSFSLAGGRQFARDCAEVWVLCGGEAAMPRLREAAVLLLLGLGDHEEDVMKLRDVVKPVFEDNIKARECMGKLGVSTLTVQEVRGLLQRRVEAFGGQ</sequence>
<name>A0A5J5ED00_9PEZI</name>
<dbReference type="GO" id="GO:0070939">
    <property type="term" value="C:Dsl1/NZR complex"/>
    <property type="evidence" value="ECO:0007669"/>
    <property type="project" value="InterPro"/>
</dbReference>